<protein>
    <recommendedName>
        <fullName evidence="3">histidine kinase</fullName>
        <ecNumber evidence="3">2.7.13.3</ecNumber>
    </recommendedName>
</protein>
<keyword evidence="10" id="KW-0175">Coiled coil</keyword>
<evidence type="ECO:0000256" key="3">
    <source>
        <dbReference type="ARBA" id="ARBA00012438"/>
    </source>
</evidence>
<dbReference type="Pfam" id="PF00512">
    <property type="entry name" value="HisKA"/>
    <property type="match status" value="1"/>
</dbReference>
<dbReference type="EC" id="2.7.13.3" evidence="3"/>
<keyword evidence="9" id="KW-0902">Two-component regulatory system</keyword>
<dbReference type="GO" id="GO:0005524">
    <property type="term" value="F:ATP binding"/>
    <property type="evidence" value="ECO:0007669"/>
    <property type="project" value="UniProtKB-KW"/>
</dbReference>
<dbReference type="AlphaFoldDB" id="A0A4V3DGT4"/>
<dbReference type="InterPro" id="IPR004358">
    <property type="entry name" value="Sig_transdc_His_kin-like_C"/>
</dbReference>
<dbReference type="SUPFAM" id="SSF47384">
    <property type="entry name" value="Homodimeric domain of signal transducing histidine kinase"/>
    <property type="match status" value="1"/>
</dbReference>
<keyword evidence="6" id="KW-0547">Nucleotide-binding</keyword>
<gene>
    <name evidence="14" type="ORF">C8D85_0877</name>
</gene>
<keyword evidence="4" id="KW-0597">Phosphoprotein</keyword>
<dbReference type="InterPro" id="IPR003660">
    <property type="entry name" value="HAMP_dom"/>
</dbReference>
<feature type="domain" description="HAMP" evidence="13">
    <location>
        <begin position="281"/>
        <end position="333"/>
    </location>
</feature>
<dbReference type="Gene3D" id="3.30.565.10">
    <property type="entry name" value="Histidine kinase-like ATPase, C-terminal domain"/>
    <property type="match status" value="1"/>
</dbReference>
<name>A0A4V3DGT4_9GAMM</name>
<sequence>MSSISQHKRLSSRYLLLSLVVALVPLFIFAGLYDRYFDQLVSKITDGRINTQVAAVQNEFRVHLRERLYQLDVLADELDSPEIFQKDGKQNLPEELEALLRLQTDLNNVYGIAFFDAEKQFLWSFPEYAYSPDRYHAVQPYKTQFEQADILGPEEFTFDRPSSVLLVKPIIGLSGNNKAPYLGLILRFNSLAAIPKSLGTDGIFTPYLGVPGNRIFDIVGQPVQSIDQYAQTFDLFPGWSIKLKQNEVLAAPPSATLRYWLIGLVILTAACLLLVHWFISKRLNRQLDTLIVGIERVASGDLKSPVPTQPGTELDRLTIAIEKMRSQLNQVIQSNVEMERRASLGNLAAGLAHDIRNPLNIVGITTKALLKRELNDEKKEMLSMVKDELGRVNRVIDNLLNFARPTPPKQEVVILAEELQLVSNLLNATVHKHKANLRIECDATLELLADPTHLHQVLINLVLNAIQSFNGQGGNVTINAKREPEELVIAVIDNGPGIDSSHLERIFEPFYTTKSTGTGLGLAICQALIQANHGRMEIHSTSEGTTVCLKFPIQAKLDDTYE</sequence>
<dbReference type="InterPro" id="IPR005467">
    <property type="entry name" value="His_kinase_dom"/>
</dbReference>
<feature type="transmembrane region" description="Helical" evidence="11">
    <location>
        <begin position="12"/>
        <end position="33"/>
    </location>
</feature>
<dbReference type="Pfam" id="PF02518">
    <property type="entry name" value="HATPase_c"/>
    <property type="match status" value="1"/>
</dbReference>
<evidence type="ECO:0000256" key="4">
    <source>
        <dbReference type="ARBA" id="ARBA00022553"/>
    </source>
</evidence>
<dbReference type="CDD" id="cd00075">
    <property type="entry name" value="HATPase"/>
    <property type="match status" value="1"/>
</dbReference>
<dbReference type="SUPFAM" id="SSF55874">
    <property type="entry name" value="ATPase domain of HSP90 chaperone/DNA topoisomerase II/histidine kinase"/>
    <property type="match status" value="1"/>
</dbReference>
<feature type="domain" description="Histidine kinase" evidence="12">
    <location>
        <begin position="350"/>
        <end position="555"/>
    </location>
</feature>
<feature type="transmembrane region" description="Helical" evidence="11">
    <location>
        <begin position="259"/>
        <end position="279"/>
    </location>
</feature>
<comment type="caution">
    <text evidence="14">The sequence shown here is derived from an EMBL/GenBank/DDBJ whole genome shotgun (WGS) entry which is preliminary data.</text>
</comment>
<dbReference type="PROSITE" id="PS50885">
    <property type="entry name" value="HAMP"/>
    <property type="match status" value="1"/>
</dbReference>
<evidence type="ECO:0000256" key="6">
    <source>
        <dbReference type="ARBA" id="ARBA00022741"/>
    </source>
</evidence>
<dbReference type="Pfam" id="PF00672">
    <property type="entry name" value="HAMP"/>
    <property type="match status" value="1"/>
</dbReference>
<dbReference type="InterPro" id="IPR036890">
    <property type="entry name" value="HATPase_C_sf"/>
</dbReference>
<dbReference type="GO" id="GO:0000155">
    <property type="term" value="F:phosphorelay sensor kinase activity"/>
    <property type="evidence" value="ECO:0007669"/>
    <property type="project" value="InterPro"/>
</dbReference>
<dbReference type="EMBL" id="SNZA01000001">
    <property type="protein sequence ID" value="TDR15511.1"/>
    <property type="molecule type" value="Genomic_DNA"/>
</dbReference>
<dbReference type="GO" id="GO:0016020">
    <property type="term" value="C:membrane"/>
    <property type="evidence" value="ECO:0007669"/>
    <property type="project" value="UniProtKB-SubCell"/>
</dbReference>
<dbReference type="OrthoDB" id="1931120at2"/>
<dbReference type="SMART" id="SM00387">
    <property type="entry name" value="HATPase_c"/>
    <property type="match status" value="1"/>
</dbReference>
<evidence type="ECO:0000256" key="7">
    <source>
        <dbReference type="ARBA" id="ARBA00022777"/>
    </source>
</evidence>
<accession>A0A4V3DGT4</accession>
<dbReference type="PANTHER" id="PTHR43065:SF10">
    <property type="entry name" value="PEROXIDE STRESS-ACTIVATED HISTIDINE KINASE MAK3"/>
    <property type="match status" value="1"/>
</dbReference>
<keyword evidence="8" id="KW-0067">ATP-binding</keyword>
<dbReference type="CDD" id="cd00082">
    <property type="entry name" value="HisKA"/>
    <property type="match status" value="1"/>
</dbReference>
<evidence type="ECO:0000256" key="11">
    <source>
        <dbReference type="SAM" id="Phobius"/>
    </source>
</evidence>
<dbReference type="SMART" id="SM00304">
    <property type="entry name" value="HAMP"/>
    <property type="match status" value="1"/>
</dbReference>
<dbReference type="SMART" id="SM00388">
    <property type="entry name" value="HisKA"/>
    <property type="match status" value="1"/>
</dbReference>
<dbReference type="PANTHER" id="PTHR43065">
    <property type="entry name" value="SENSOR HISTIDINE KINASE"/>
    <property type="match status" value="1"/>
</dbReference>
<evidence type="ECO:0000256" key="1">
    <source>
        <dbReference type="ARBA" id="ARBA00000085"/>
    </source>
</evidence>
<evidence type="ECO:0000313" key="14">
    <source>
        <dbReference type="EMBL" id="TDR15511.1"/>
    </source>
</evidence>
<dbReference type="InterPro" id="IPR036097">
    <property type="entry name" value="HisK_dim/P_sf"/>
</dbReference>
<keyword evidence="5" id="KW-0808">Transferase</keyword>
<dbReference type="InterPro" id="IPR003594">
    <property type="entry name" value="HATPase_dom"/>
</dbReference>
<keyword evidence="15" id="KW-1185">Reference proteome</keyword>
<evidence type="ECO:0000256" key="2">
    <source>
        <dbReference type="ARBA" id="ARBA00004370"/>
    </source>
</evidence>
<dbReference type="Proteomes" id="UP000295729">
    <property type="component" value="Unassembled WGS sequence"/>
</dbReference>
<keyword evidence="11" id="KW-0472">Membrane</keyword>
<dbReference type="CDD" id="cd06225">
    <property type="entry name" value="HAMP"/>
    <property type="match status" value="1"/>
</dbReference>
<keyword evidence="7 14" id="KW-0418">Kinase</keyword>
<proteinExistence type="predicted"/>
<dbReference type="PRINTS" id="PR00344">
    <property type="entry name" value="BCTRLSENSOR"/>
</dbReference>
<evidence type="ECO:0000256" key="9">
    <source>
        <dbReference type="ARBA" id="ARBA00023012"/>
    </source>
</evidence>
<evidence type="ECO:0000256" key="8">
    <source>
        <dbReference type="ARBA" id="ARBA00022840"/>
    </source>
</evidence>
<feature type="coiled-coil region" evidence="10">
    <location>
        <begin position="314"/>
        <end position="341"/>
    </location>
</feature>
<evidence type="ECO:0000256" key="5">
    <source>
        <dbReference type="ARBA" id="ARBA00022679"/>
    </source>
</evidence>
<reference evidence="14 15" key="1">
    <citation type="submission" date="2019-03" db="EMBL/GenBank/DDBJ databases">
        <title>Genomic Encyclopedia of Type Strains, Phase IV (KMG-IV): sequencing the most valuable type-strain genomes for metagenomic binning, comparative biology and taxonomic classification.</title>
        <authorList>
            <person name="Goeker M."/>
        </authorList>
    </citation>
    <scope>NUCLEOTIDE SEQUENCE [LARGE SCALE GENOMIC DNA]</scope>
    <source>
        <strain evidence="14 15">DSM 5604</strain>
    </source>
</reference>
<dbReference type="InterPro" id="IPR003661">
    <property type="entry name" value="HisK_dim/P_dom"/>
</dbReference>
<dbReference type="PROSITE" id="PS50109">
    <property type="entry name" value="HIS_KIN"/>
    <property type="match status" value="1"/>
</dbReference>
<dbReference type="Gene3D" id="1.10.287.130">
    <property type="match status" value="1"/>
</dbReference>
<evidence type="ECO:0000256" key="10">
    <source>
        <dbReference type="SAM" id="Coils"/>
    </source>
</evidence>
<comment type="subcellular location">
    <subcellularLocation>
        <location evidence="2">Membrane</location>
    </subcellularLocation>
</comment>
<evidence type="ECO:0000259" key="12">
    <source>
        <dbReference type="PROSITE" id="PS50109"/>
    </source>
</evidence>
<dbReference type="RefSeq" id="WP_133560120.1">
    <property type="nucleotide sequence ID" value="NZ_SNZA01000001.1"/>
</dbReference>
<keyword evidence="11" id="KW-0812">Transmembrane</keyword>
<evidence type="ECO:0000313" key="15">
    <source>
        <dbReference type="Proteomes" id="UP000295729"/>
    </source>
</evidence>
<comment type="catalytic activity">
    <reaction evidence="1">
        <text>ATP + protein L-histidine = ADP + protein N-phospho-L-histidine.</text>
        <dbReference type="EC" id="2.7.13.3"/>
    </reaction>
</comment>
<dbReference type="Gene3D" id="6.10.340.10">
    <property type="match status" value="1"/>
</dbReference>
<keyword evidence="11" id="KW-1133">Transmembrane helix</keyword>
<evidence type="ECO:0000259" key="13">
    <source>
        <dbReference type="PROSITE" id="PS50885"/>
    </source>
</evidence>
<organism evidence="14 15">
    <name type="scientific">Marinomonas communis</name>
    <dbReference type="NCBI Taxonomy" id="28254"/>
    <lineage>
        <taxon>Bacteria</taxon>
        <taxon>Pseudomonadati</taxon>
        <taxon>Pseudomonadota</taxon>
        <taxon>Gammaproteobacteria</taxon>
        <taxon>Oceanospirillales</taxon>
        <taxon>Oceanospirillaceae</taxon>
        <taxon>Marinomonas</taxon>
    </lineage>
</organism>